<accession>A0AAW5A3W6</accession>
<keyword evidence="2" id="KW-1185">Reference proteome</keyword>
<proteinExistence type="predicted"/>
<dbReference type="AlphaFoldDB" id="A0AAW5A3W6"/>
<dbReference type="RefSeq" id="WP_092238334.1">
    <property type="nucleotide sequence ID" value="NZ_CAXAQB010000004.1"/>
</dbReference>
<protein>
    <recommendedName>
        <fullName evidence="3">Alpha-xenorhabdolysin family binary toxin subunit B</fullName>
    </recommendedName>
</protein>
<comment type="caution">
    <text evidence="1">The sequence shown here is derived from an EMBL/GenBank/DDBJ whole genome shotgun (WGS) entry which is preliminary data.</text>
</comment>
<evidence type="ECO:0008006" key="3">
    <source>
        <dbReference type="Google" id="ProtNLM"/>
    </source>
</evidence>
<sequence>MPIDLFTPYKPNILKARILIREYADVKLSNAYLVALSQELQSLKKTLGYSDRTFNESLSDLSSTLDDTEFREYLKILNNSTNDATINSSKKELKKALETLKSELEATTRTMTSALSGFETTTISDHFGEVSTLDSERNKFLSNLPSDQKKLTELRQQHDVLEKAILEYQSRTFIDRGEPIIEELKTTVTGAIDKPSEKAKNAVKAGMNIAHKLLNILNEHLKYTHLVEARDKLAGEIGIRQAQMNFEQHQVNIIDDKKSQLMALLDVIEPRMLYVIEGKKTIDMIVKLINVVFSTNSDLNSKEGLISMTNKLLENFPKFPAHIDSIAFYWLRD</sequence>
<name>A0AAW5A3W6_9PSED</name>
<evidence type="ECO:0000313" key="2">
    <source>
        <dbReference type="Proteomes" id="UP000814172"/>
    </source>
</evidence>
<dbReference type="GeneID" id="55542308"/>
<dbReference type="EMBL" id="WKEW01000020">
    <property type="protein sequence ID" value="MCF5057064.1"/>
    <property type="molecule type" value="Genomic_DNA"/>
</dbReference>
<gene>
    <name evidence="1" type="ORF">GIW75_08865</name>
</gene>
<evidence type="ECO:0000313" key="1">
    <source>
        <dbReference type="EMBL" id="MCF5057064.1"/>
    </source>
</evidence>
<dbReference type="Proteomes" id="UP000814172">
    <property type="component" value="Unassembled WGS sequence"/>
</dbReference>
<reference evidence="1 2" key="1">
    <citation type="submission" date="2019-11" db="EMBL/GenBank/DDBJ databases">
        <title>Epiphytic Pseudomonas syringae from cherry orchards.</title>
        <authorList>
            <person name="Hulin M.T."/>
        </authorList>
    </citation>
    <scope>NUCLEOTIDE SEQUENCE [LARGE SCALE GENOMIC DNA]</scope>
    <source>
        <strain evidence="1 2">PA-6-9F</strain>
    </source>
</reference>
<organism evidence="1 2">
    <name type="scientific">Pseudomonas proteolytica</name>
    <dbReference type="NCBI Taxonomy" id="219574"/>
    <lineage>
        <taxon>Bacteria</taxon>
        <taxon>Pseudomonadati</taxon>
        <taxon>Pseudomonadota</taxon>
        <taxon>Gammaproteobacteria</taxon>
        <taxon>Pseudomonadales</taxon>
        <taxon>Pseudomonadaceae</taxon>
        <taxon>Pseudomonas</taxon>
    </lineage>
</organism>